<dbReference type="OrthoDB" id="10559971at2759"/>
<accession>A0A813NN14</accession>
<dbReference type="Proteomes" id="UP000682733">
    <property type="component" value="Unassembled WGS sequence"/>
</dbReference>
<dbReference type="Proteomes" id="UP000677228">
    <property type="component" value="Unassembled WGS sequence"/>
</dbReference>
<dbReference type="AlphaFoldDB" id="A0A813NN14"/>
<gene>
    <name evidence="1" type="ORF">GPM918_LOCUS99</name>
    <name evidence="2" type="ORF">OVA965_LOCUS4400</name>
    <name evidence="3" type="ORF">SRO942_LOCUS100</name>
    <name evidence="4" type="ORF">TMI583_LOCUS4398</name>
</gene>
<proteinExistence type="predicted"/>
<protein>
    <submittedName>
        <fullName evidence="1">Uncharacterized protein</fullName>
    </submittedName>
</protein>
<dbReference type="Proteomes" id="UP000663829">
    <property type="component" value="Unassembled WGS sequence"/>
</dbReference>
<evidence type="ECO:0000313" key="3">
    <source>
        <dbReference type="EMBL" id="CAF3516142.1"/>
    </source>
</evidence>
<dbReference type="EMBL" id="CAJNOK010001153">
    <property type="protein sequence ID" value="CAF0796237.1"/>
    <property type="molecule type" value="Genomic_DNA"/>
</dbReference>
<dbReference type="EMBL" id="CAJOBA010001153">
    <property type="protein sequence ID" value="CAF3579292.1"/>
    <property type="molecule type" value="Genomic_DNA"/>
</dbReference>
<evidence type="ECO:0000313" key="2">
    <source>
        <dbReference type="EMBL" id="CAF0796237.1"/>
    </source>
</evidence>
<dbReference type="EMBL" id="CAJOBC010000007">
    <property type="protein sequence ID" value="CAF3516142.1"/>
    <property type="molecule type" value="Genomic_DNA"/>
</dbReference>
<organism evidence="1 5">
    <name type="scientific">Didymodactylos carnosus</name>
    <dbReference type="NCBI Taxonomy" id="1234261"/>
    <lineage>
        <taxon>Eukaryota</taxon>
        <taxon>Metazoa</taxon>
        <taxon>Spiralia</taxon>
        <taxon>Gnathifera</taxon>
        <taxon>Rotifera</taxon>
        <taxon>Eurotatoria</taxon>
        <taxon>Bdelloidea</taxon>
        <taxon>Philodinida</taxon>
        <taxon>Philodinidae</taxon>
        <taxon>Didymodactylos</taxon>
    </lineage>
</organism>
<dbReference type="EMBL" id="CAJNOQ010000007">
    <property type="protein sequence ID" value="CAF0738084.1"/>
    <property type="molecule type" value="Genomic_DNA"/>
</dbReference>
<sequence>MSIKSVCNLVITPNDIMGFDTTEVMATSLVLPADNEVSEFLKRIAKELGIESETSANKILQLYLQDIANKIKLLKQRTNTSIIIYVTHCEQDDPMSSWIDNEDNLQALHTYRFVDVVCGTTQIGGRFAEAIKVLREETRQNLWKSITQNMLAKPVKVKATMNMFKKLWNSVCDFINFADQWKFLTNQFQNFLNYLKSLGVDDETLEEINSALH</sequence>
<reference evidence="1" key="1">
    <citation type="submission" date="2021-02" db="EMBL/GenBank/DDBJ databases">
        <authorList>
            <person name="Nowell W R."/>
        </authorList>
    </citation>
    <scope>NUCLEOTIDE SEQUENCE</scope>
</reference>
<evidence type="ECO:0000313" key="4">
    <source>
        <dbReference type="EMBL" id="CAF3579292.1"/>
    </source>
</evidence>
<evidence type="ECO:0000313" key="5">
    <source>
        <dbReference type="Proteomes" id="UP000663829"/>
    </source>
</evidence>
<name>A0A813NN14_9BILA</name>
<evidence type="ECO:0000313" key="1">
    <source>
        <dbReference type="EMBL" id="CAF0738084.1"/>
    </source>
</evidence>
<comment type="caution">
    <text evidence="1">The sequence shown here is derived from an EMBL/GenBank/DDBJ whole genome shotgun (WGS) entry which is preliminary data.</text>
</comment>
<dbReference type="Proteomes" id="UP000681722">
    <property type="component" value="Unassembled WGS sequence"/>
</dbReference>
<keyword evidence="5" id="KW-1185">Reference proteome</keyword>